<dbReference type="NCBIfam" id="TIGR00552">
    <property type="entry name" value="nadE"/>
    <property type="match status" value="1"/>
</dbReference>
<dbReference type="FunFam" id="3.40.50.620:FF:000106">
    <property type="entry name" value="Glutamine-dependent NAD(+) synthetase"/>
    <property type="match status" value="1"/>
</dbReference>
<evidence type="ECO:0000256" key="5">
    <source>
        <dbReference type="ARBA" id="ARBA00022840"/>
    </source>
</evidence>
<dbReference type="PANTHER" id="PTHR23090">
    <property type="entry name" value="NH 3 /GLUTAMINE-DEPENDENT NAD + SYNTHETASE"/>
    <property type="match status" value="1"/>
</dbReference>
<feature type="active site" description="Proton acceptor" evidence="9">
    <location>
        <position position="74"/>
    </location>
</feature>
<protein>
    <recommendedName>
        <fullName evidence="7 8">Glutamine-dependent NAD(+) synthetase</fullName>
        <ecNumber evidence="7 8">6.3.5.1</ecNumber>
    </recommendedName>
    <alternativeName>
        <fullName evidence="7 8">NAD(+) synthase [glutamine-hydrolyzing]</fullName>
    </alternativeName>
</protein>
<dbReference type="InterPro" id="IPR036526">
    <property type="entry name" value="C-N_Hydrolase_sf"/>
</dbReference>
<dbReference type="Pfam" id="PF02540">
    <property type="entry name" value="NAD_synthase"/>
    <property type="match status" value="1"/>
</dbReference>
<evidence type="ECO:0000256" key="7">
    <source>
        <dbReference type="HAMAP-Rule" id="MF_02090"/>
    </source>
</evidence>
<comment type="pathway">
    <text evidence="1 7 8">Cofactor biosynthesis; NAD(+) biosynthesis; NAD(+) from deamido-NAD(+) (L-Gln route): step 1/1.</text>
</comment>
<proteinExistence type="inferred from homology"/>
<feature type="binding site" evidence="7">
    <location>
        <position position="209"/>
    </location>
    <ligand>
        <name>L-glutamine</name>
        <dbReference type="ChEBI" id="CHEBI:58359"/>
    </ligand>
</feature>
<comment type="similarity">
    <text evidence="2 7 8">In the C-terminal section; belongs to the NAD synthetase family.</text>
</comment>
<name>A0A6N4E524_9GAMM</name>
<dbReference type="InterPro" id="IPR022310">
    <property type="entry name" value="NAD/GMP_synthase"/>
</dbReference>
<dbReference type="InterPro" id="IPR000132">
    <property type="entry name" value="Nitrilase/CN_hydratase_CS"/>
</dbReference>
<evidence type="ECO:0000256" key="8">
    <source>
        <dbReference type="PIRNR" id="PIRNR006630"/>
    </source>
</evidence>
<feature type="binding site" evidence="7">
    <location>
        <position position="401"/>
    </location>
    <ligand>
        <name>deamido-NAD(+)</name>
        <dbReference type="ChEBI" id="CHEBI:58437"/>
        <note>ligand shared between two neighboring subunits</note>
    </ligand>
</feature>
<evidence type="ECO:0000313" key="12">
    <source>
        <dbReference type="EMBL" id="PUE04046.1"/>
    </source>
</evidence>
<dbReference type="GO" id="GO:0000257">
    <property type="term" value="F:nitrilase activity"/>
    <property type="evidence" value="ECO:0007669"/>
    <property type="project" value="UniProtKB-ARBA"/>
</dbReference>
<dbReference type="HAMAP" id="MF_02090">
    <property type="entry name" value="NadE_glutamine_dep"/>
    <property type="match status" value="1"/>
</dbReference>
<feature type="binding site" evidence="7">
    <location>
        <position position="425"/>
    </location>
    <ligand>
        <name>ATP</name>
        <dbReference type="ChEBI" id="CHEBI:30616"/>
    </ligand>
</feature>
<evidence type="ECO:0000256" key="2">
    <source>
        <dbReference type="ARBA" id="ARBA00007145"/>
    </source>
</evidence>
<gene>
    <name evidence="7" type="primary">nadE</name>
    <name evidence="12" type="ORF">C3L24_03805</name>
</gene>
<evidence type="ECO:0000313" key="13">
    <source>
        <dbReference type="Proteomes" id="UP000250928"/>
    </source>
</evidence>
<dbReference type="CDD" id="cd07570">
    <property type="entry name" value="GAT_Gln-NAD-synth"/>
    <property type="match status" value="1"/>
</dbReference>
<feature type="binding site" evidence="7">
    <location>
        <position position="430"/>
    </location>
    <ligand>
        <name>deamido-NAD(+)</name>
        <dbReference type="ChEBI" id="CHEBI:58437"/>
        <note>ligand shared between two neighboring subunits</note>
    </ligand>
</feature>
<dbReference type="PIRSF" id="PIRSF006630">
    <property type="entry name" value="NADS_GAT"/>
    <property type="match status" value="1"/>
</dbReference>
<dbReference type="SUPFAM" id="SSF52402">
    <property type="entry name" value="Adenine nucleotide alpha hydrolases-like"/>
    <property type="match status" value="1"/>
</dbReference>
<keyword evidence="6 7" id="KW-0520">NAD</keyword>
<dbReference type="CDD" id="cd00553">
    <property type="entry name" value="NAD_synthase"/>
    <property type="match status" value="1"/>
</dbReference>
<comment type="caution">
    <text evidence="7">Lacks conserved residue(s) required for the propagation of feature annotation.</text>
</comment>
<dbReference type="GO" id="GO:0005524">
    <property type="term" value="F:ATP binding"/>
    <property type="evidence" value="ECO:0007669"/>
    <property type="project" value="UniProtKB-UniRule"/>
</dbReference>
<evidence type="ECO:0000256" key="1">
    <source>
        <dbReference type="ARBA" id="ARBA00005188"/>
    </source>
</evidence>
<keyword evidence="5 7" id="KW-0067">ATP-binding</keyword>
<dbReference type="GO" id="GO:0003952">
    <property type="term" value="F:NAD+ synthase (glutamine-hydrolyzing) activity"/>
    <property type="evidence" value="ECO:0007669"/>
    <property type="project" value="UniProtKB-UniRule"/>
</dbReference>
<accession>A0A6N4E524</accession>
<dbReference type="PROSITE" id="PS50263">
    <property type="entry name" value="CN_HYDROLASE"/>
    <property type="match status" value="1"/>
</dbReference>
<dbReference type="GO" id="GO:0005737">
    <property type="term" value="C:cytoplasm"/>
    <property type="evidence" value="ECO:0007669"/>
    <property type="project" value="InterPro"/>
</dbReference>
<keyword evidence="3 7" id="KW-0436">Ligase</keyword>
<feature type="binding site" evidence="7">
    <location>
        <position position="540"/>
    </location>
    <ligand>
        <name>deamido-NAD(+)</name>
        <dbReference type="ChEBI" id="CHEBI:58437"/>
        <note>ligand shared between two neighboring subunits</note>
    </ligand>
</feature>
<evidence type="ECO:0000259" key="11">
    <source>
        <dbReference type="PROSITE" id="PS50263"/>
    </source>
</evidence>
<keyword evidence="4 7" id="KW-0547">Nucleotide-binding</keyword>
<dbReference type="GO" id="GO:0009435">
    <property type="term" value="P:NAD+ biosynthetic process"/>
    <property type="evidence" value="ECO:0007669"/>
    <property type="project" value="UniProtKB-UniRule"/>
</dbReference>
<dbReference type="Proteomes" id="UP000250928">
    <property type="component" value="Unassembled WGS sequence"/>
</dbReference>
<dbReference type="PROSITE" id="PS00920">
    <property type="entry name" value="NITRIL_CHT_1"/>
    <property type="match status" value="1"/>
</dbReference>
<evidence type="ECO:0000256" key="10">
    <source>
        <dbReference type="RuleBase" id="RU003811"/>
    </source>
</evidence>
<feature type="active site" description="Proton acceptor; for glutaminase activity" evidence="7">
    <location>
        <position position="74"/>
    </location>
</feature>
<reference evidence="12 13" key="1">
    <citation type="submission" date="2018-01" db="EMBL/GenBank/DDBJ databases">
        <title>Novel co-symbiosis in the lucinid bivalve Phacoides pectinatus.</title>
        <authorList>
            <person name="Lim S.J."/>
            <person name="Davis B.G."/>
            <person name="Gill D.E."/>
            <person name="Engel A.S."/>
            <person name="Anderson L.C."/>
            <person name="Campbell B.J."/>
        </authorList>
    </citation>
    <scope>NUCLEOTIDE SEQUENCE [LARGE SCALE GENOMIC DNA]</scope>
    <source>
        <strain evidence="12">N3_P5</strain>
    </source>
</reference>
<dbReference type="NCBIfam" id="NF010588">
    <property type="entry name" value="PRK13981.1"/>
    <property type="match status" value="1"/>
</dbReference>
<feature type="binding site" evidence="7">
    <location>
        <begin position="318"/>
        <end position="325"/>
    </location>
    <ligand>
        <name>ATP</name>
        <dbReference type="ChEBI" id="CHEBI:30616"/>
    </ligand>
</feature>
<dbReference type="AlphaFoldDB" id="A0A6N4E524"/>
<dbReference type="UniPathway" id="UPA00253">
    <property type="reaction ID" value="UER00334"/>
</dbReference>
<dbReference type="Gene3D" id="3.40.50.620">
    <property type="entry name" value="HUPs"/>
    <property type="match status" value="1"/>
</dbReference>
<dbReference type="GO" id="GO:0004359">
    <property type="term" value="F:glutaminase activity"/>
    <property type="evidence" value="ECO:0007669"/>
    <property type="project" value="InterPro"/>
</dbReference>
<dbReference type="InterPro" id="IPR003010">
    <property type="entry name" value="C-N_Hydrolase"/>
</dbReference>
<comment type="similarity">
    <text evidence="10">Belongs to the NAD synthetase family.</text>
</comment>
<dbReference type="EMBL" id="PQCO01000139">
    <property type="protein sequence ID" value="PUE04046.1"/>
    <property type="molecule type" value="Genomic_DNA"/>
</dbReference>
<feature type="binding site" evidence="7">
    <location>
        <position position="203"/>
    </location>
    <ligand>
        <name>L-glutamine</name>
        <dbReference type="ChEBI" id="CHEBI:58359"/>
    </ligand>
</feature>
<feature type="active site" description="For glutaminase activity" evidence="7">
    <location>
        <position position="141"/>
    </location>
</feature>
<dbReference type="Gene3D" id="3.60.110.10">
    <property type="entry name" value="Carbon-nitrogen hydrolase"/>
    <property type="match status" value="1"/>
</dbReference>
<evidence type="ECO:0000256" key="6">
    <source>
        <dbReference type="ARBA" id="ARBA00023027"/>
    </source>
</evidence>
<dbReference type="Pfam" id="PF00795">
    <property type="entry name" value="CN_hydrolase"/>
    <property type="match status" value="1"/>
</dbReference>
<dbReference type="GO" id="GO:0008795">
    <property type="term" value="F:NAD+ synthase activity"/>
    <property type="evidence" value="ECO:0007669"/>
    <property type="project" value="UniProtKB-UniRule"/>
</dbReference>
<dbReference type="InterPro" id="IPR003694">
    <property type="entry name" value="NAD_synthase"/>
</dbReference>
<feature type="active site" description="Nucleophile; for glutaminase activity" evidence="7">
    <location>
        <position position="177"/>
    </location>
</feature>
<comment type="caution">
    <text evidence="12">The sequence shown here is derived from an EMBL/GenBank/DDBJ whole genome shotgun (WGS) entry which is preliminary data.</text>
</comment>
<dbReference type="PANTHER" id="PTHR23090:SF9">
    <property type="entry name" value="GLUTAMINE-DEPENDENT NAD(+) SYNTHETASE"/>
    <property type="match status" value="1"/>
</dbReference>
<dbReference type="SUPFAM" id="SSF56317">
    <property type="entry name" value="Carbon-nitrogen hydrolase"/>
    <property type="match status" value="1"/>
</dbReference>
<evidence type="ECO:0000256" key="4">
    <source>
        <dbReference type="ARBA" id="ARBA00022741"/>
    </source>
</evidence>
<evidence type="ECO:0000256" key="9">
    <source>
        <dbReference type="PROSITE-ProRule" id="PRU10139"/>
    </source>
</evidence>
<sequence length="567" mass="61576">MPDAVFSRCAKGVGASVSSPPRASVHRGGVLSLNVSLAQLNLLVGDIAGNARRVIETALRARDQQGADVVLFPELTLTGYPPEDLLLRPELHRRVEAALDEIGAAVRGIDLVLGYPRLRDGVMYNSAGVIRDGEIIGEYHKALLPNYSVFDEKRYFEPGDAPCVVDIRGIPVGLTICEDIWYRVPAQRAAEAGAQLLFNLNASPFHSGKAPEREQLLRKRARESGLPIIYLNLVGGQDELVFDGGSFVVDAGGGLTQRSPFFDESLELARFRLNEGRVVPAPAGVAPQPGAEEGVYNALVLGVRDYVRKNGFDGAVLGLSGGVDSALTLAVAADALGAERVEAVLMPSRYTAGISNQDAARQAETLGVAYRSIPIEPAFNAFLEMLAETFAGSAADVTEENIQARCRGIILMAISNKKGRILLTTGNKSEMSVGYATLYGDMAGGFAPLKDVPKMLVYRLCEYRNRQGEVIPRRVIERAPSAELAPDQKDQDSLPPYDVLDQVLERHVERDQGIAEIVAAGFDEALVRRIVRLVDRNEYKRRQAPPGVKITQRAFGRDRRYPLTSGF</sequence>
<evidence type="ECO:0000256" key="3">
    <source>
        <dbReference type="ARBA" id="ARBA00022598"/>
    </source>
</evidence>
<dbReference type="InterPro" id="IPR014729">
    <property type="entry name" value="Rossmann-like_a/b/a_fold"/>
</dbReference>
<organism evidence="12 13">
    <name type="scientific">Candidatus Sedimenticola endophacoides</name>
    <dbReference type="NCBI Taxonomy" id="2548426"/>
    <lineage>
        <taxon>Bacteria</taxon>
        <taxon>Pseudomonadati</taxon>
        <taxon>Pseudomonadota</taxon>
        <taxon>Gammaproteobacteria</taxon>
        <taxon>Chromatiales</taxon>
        <taxon>Sedimenticolaceae</taxon>
        <taxon>Sedimenticola</taxon>
    </lineage>
</organism>
<comment type="catalytic activity">
    <reaction evidence="7 8">
        <text>deamido-NAD(+) + L-glutamine + ATP + H2O = L-glutamate + AMP + diphosphate + NAD(+) + H(+)</text>
        <dbReference type="Rhea" id="RHEA:24384"/>
        <dbReference type="ChEBI" id="CHEBI:15377"/>
        <dbReference type="ChEBI" id="CHEBI:15378"/>
        <dbReference type="ChEBI" id="CHEBI:29985"/>
        <dbReference type="ChEBI" id="CHEBI:30616"/>
        <dbReference type="ChEBI" id="CHEBI:33019"/>
        <dbReference type="ChEBI" id="CHEBI:57540"/>
        <dbReference type="ChEBI" id="CHEBI:58359"/>
        <dbReference type="ChEBI" id="CHEBI:58437"/>
        <dbReference type="ChEBI" id="CHEBI:456215"/>
        <dbReference type="EC" id="6.3.5.1"/>
    </reaction>
</comment>
<feature type="domain" description="CN hydrolase" evidence="11">
    <location>
        <begin position="33"/>
        <end position="273"/>
    </location>
</feature>
<comment type="function">
    <text evidence="7">Catalyzes the ATP-dependent amidation of deamido-NAD to form NAD. Uses L-glutamine as a nitrogen source.</text>
</comment>
<dbReference type="InterPro" id="IPR014445">
    <property type="entry name" value="Gln-dep_NAD_synthase"/>
</dbReference>
<feature type="binding site" evidence="7">
    <location>
        <position position="147"/>
    </location>
    <ligand>
        <name>L-glutamine</name>
        <dbReference type="ChEBI" id="CHEBI:58359"/>
    </ligand>
</feature>
<dbReference type="EC" id="6.3.5.1" evidence="7 8"/>